<comment type="caution">
    <text evidence="1">The sequence shown here is derived from an EMBL/GenBank/DDBJ whole genome shotgun (WGS) entry which is preliminary data.</text>
</comment>
<sequence length="46" mass="5487">MHVEKFRILYAKLLILLDNMVKYSLLAFSKFVGRYVFDAKSWSEKS</sequence>
<evidence type="ECO:0000313" key="2">
    <source>
        <dbReference type="Proteomes" id="UP001165240"/>
    </source>
</evidence>
<accession>A0AAX6BIE5</accession>
<dbReference type="EMBL" id="BSYK01000001">
    <property type="protein sequence ID" value="GMG73515.1"/>
    <property type="molecule type" value="Genomic_DNA"/>
</dbReference>
<proteinExistence type="predicted"/>
<protein>
    <submittedName>
        <fullName evidence="1">Uncharacterized protein</fullName>
    </submittedName>
</protein>
<dbReference type="Proteomes" id="UP001165240">
    <property type="component" value="Unassembled WGS sequence"/>
</dbReference>
<reference evidence="1" key="1">
    <citation type="journal article" date="2024" name="Appl Microbiol">
        <title>Effect of kuratsuki Bacillus and Priestia on Taste of Sake.</title>
        <authorList>
            <person name="Kobayashi K."/>
            <person name="Nishida H."/>
        </authorList>
    </citation>
    <scope>NUCLEOTIDE SEQUENCE</scope>
    <source>
        <strain evidence="1">B-12</strain>
    </source>
</reference>
<gene>
    <name evidence="1" type="ORF">ShirakiTB12_19830</name>
</gene>
<dbReference type="AlphaFoldDB" id="A0AAX6BIE5"/>
<organism evidence="1 2">
    <name type="scientific">Priestia megaterium</name>
    <name type="common">Bacillus megaterium</name>
    <dbReference type="NCBI Taxonomy" id="1404"/>
    <lineage>
        <taxon>Bacteria</taxon>
        <taxon>Bacillati</taxon>
        <taxon>Bacillota</taxon>
        <taxon>Bacilli</taxon>
        <taxon>Bacillales</taxon>
        <taxon>Bacillaceae</taxon>
        <taxon>Priestia</taxon>
    </lineage>
</organism>
<evidence type="ECO:0000313" key="1">
    <source>
        <dbReference type="EMBL" id="GMG73515.1"/>
    </source>
</evidence>
<name>A0AAX6BIE5_PRIMG</name>